<dbReference type="Proteomes" id="UP000194946">
    <property type="component" value="Unassembled WGS sequence"/>
</dbReference>
<dbReference type="AlphaFoldDB" id="A0A251ZSK3"/>
<name>A0A251ZSK3_9PROT</name>
<gene>
    <name evidence="1" type="ORF">HK18_05015</name>
</gene>
<dbReference type="RefSeq" id="WP_086632753.1">
    <property type="nucleotide sequence ID" value="NZ_JOPB01000029.1"/>
</dbReference>
<reference evidence="2" key="1">
    <citation type="submission" date="2014-06" db="EMBL/GenBank/DDBJ databases">
        <authorList>
            <person name="Winans N.J."/>
            <person name="Newell P.D."/>
            <person name="Douglas A.E."/>
        </authorList>
    </citation>
    <scope>NUCLEOTIDE SEQUENCE [LARGE SCALE GENOMIC DNA]</scope>
    <source>
        <strain evidence="2">DmL_052</strain>
    </source>
</reference>
<accession>A0A251ZSK3</accession>
<dbReference type="EMBL" id="JOPB01000029">
    <property type="protein sequence ID" value="OUI77641.1"/>
    <property type="molecule type" value="Genomic_DNA"/>
</dbReference>
<evidence type="ECO:0000313" key="1">
    <source>
        <dbReference type="EMBL" id="OUI77641.1"/>
    </source>
</evidence>
<sequence>MLLNKKIIPALIALNMITLPLTGFSQELKKQTLQKEFKIDLYPNGKLFIQRDPNLKHTTLPDWLVLQYQNNGQNQQETIKNGLPEDTQILFVFSEKIDQNTYLFVMTKNRKINKKEKTDGDEYSLHTFIQDSQHKLQLAIIADNNDPNIENDKIGNYLFLDGFEGILNGSKKNFEYKIPESIKEYLKTSIVHGPLKTDFYPEGKIYFEGKSNILTYPVAFILEYNDKGQTKKETIDQYEPVSGGGIYTPATVNSVFTYSIQQKSYIFVIVSWDIDFVASVGRSGSNYKIYSYTKDHNGLLKQDKKMMQDPQLSGNDGSIVESNNDDHDKDKIITENFGINNAEKLKKYLDQTYNLSIIQGPFETALYPEGKIFFQAQESGYQTPVNFILEYNQNGQQKKEIINQYKPNHVAAEIASVFTYSINKKPYIFTIVKWSARPETSNGRYGYFYKVYSYTKDQNDNLKLDQNINNDPKLNGFIGANEYEFKEEITFKYETAGKLKKYLNQKYNKAIPSK</sequence>
<proteinExistence type="predicted"/>
<protein>
    <submittedName>
        <fullName evidence="1">Uncharacterized protein</fullName>
    </submittedName>
</protein>
<organism evidence="1 2">
    <name type="scientific">Commensalibacter intestini</name>
    <dbReference type="NCBI Taxonomy" id="479936"/>
    <lineage>
        <taxon>Bacteria</taxon>
        <taxon>Pseudomonadati</taxon>
        <taxon>Pseudomonadota</taxon>
        <taxon>Alphaproteobacteria</taxon>
        <taxon>Acetobacterales</taxon>
        <taxon>Acetobacteraceae</taxon>
    </lineage>
</organism>
<keyword evidence="2" id="KW-1185">Reference proteome</keyword>
<evidence type="ECO:0000313" key="2">
    <source>
        <dbReference type="Proteomes" id="UP000194946"/>
    </source>
</evidence>
<comment type="caution">
    <text evidence="1">The sequence shown here is derived from an EMBL/GenBank/DDBJ whole genome shotgun (WGS) entry which is preliminary data.</text>
</comment>